<dbReference type="AlphaFoldDB" id="A0A8I1DE62"/>
<proteinExistence type="inferred from homology"/>
<evidence type="ECO:0000256" key="3">
    <source>
        <dbReference type="ARBA" id="ARBA00022729"/>
    </source>
</evidence>
<organism evidence="4 5">
    <name type="scientific">Acinetobacter bereziniae</name>
    <name type="common">Acinetobacter genomosp. 10</name>
    <dbReference type="NCBI Taxonomy" id="106648"/>
    <lineage>
        <taxon>Bacteria</taxon>
        <taxon>Pseudomonadati</taxon>
        <taxon>Pseudomonadota</taxon>
        <taxon>Gammaproteobacteria</taxon>
        <taxon>Moraxellales</taxon>
        <taxon>Moraxellaceae</taxon>
        <taxon>Acinetobacter</taxon>
    </lineage>
</organism>
<dbReference type="Gene3D" id="2.40.160.10">
    <property type="entry name" value="Porin"/>
    <property type="match status" value="1"/>
</dbReference>
<evidence type="ECO:0000256" key="2">
    <source>
        <dbReference type="ARBA" id="ARBA00022448"/>
    </source>
</evidence>
<dbReference type="RefSeq" id="WP_151780727.1">
    <property type="nucleotide sequence ID" value="NZ_BKNL01000006.1"/>
</dbReference>
<dbReference type="EMBL" id="CP092085">
    <property type="protein sequence ID" value="UUN98114.1"/>
    <property type="molecule type" value="Genomic_DNA"/>
</dbReference>
<reference evidence="4" key="1">
    <citation type="submission" date="2022-02" db="EMBL/GenBank/DDBJ databases">
        <title>Characterization of Tn125 harboring carbapenem-resistant Acinetobacter bereziniae clinical isolates.</title>
        <authorList>
            <person name="Wong N.-K."/>
            <person name="Pan Q."/>
        </authorList>
    </citation>
    <scope>NUCLEOTIDE SEQUENCE</scope>
    <source>
        <strain evidence="4">GD03393</strain>
    </source>
</reference>
<comment type="similarity">
    <text evidence="1">Belongs to the outer membrane porin (Opr) (TC 1.B.25) family.</text>
</comment>
<accession>A0A8I1DE62</accession>
<name>A0A8I1DE62_ACIBZ</name>
<dbReference type="GO" id="GO:0016020">
    <property type="term" value="C:membrane"/>
    <property type="evidence" value="ECO:0007669"/>
    <property type="project" value="InterPro"/>
</dbReference>
<gene>
    <name evidence="4" type="ORF">I9054_001135</name>
</gene>
<evidence type="ECO:0000313" key="4">
    <source>
        <dbReference type="EMBL" id="UUN98114.1"/>
    </source>
</evidence>
<keyword evidence="2" id="KW-0813">Transport</keyword>
<dbReference type="PANTHER" id="PTHR34596">
    <property type="entry name" value="CHITOPORIN"/>
    <property type="match status" value="1"/>
</dbReference>
<dbReference type="InterPro" id="IPR005318">
    <property type="entry name" value="OM_porin_bac"/>
</dbReference>
<sequence>MELAMKNRILLTAILSFIFSLPVYARDELTNKDLELKINTRYFNDEGRIHASTMNPDPQQKYYEQGALGIELNYISSYWRNVIGFDASLYGVTRLMDSGNNTTVQLLDVNSDGKLDQNFATLGILTLKLKPSADAEIKIGRQVVNTTLVKTTNNRAIPDTFSGISTIWKPLPELRTYLGYYNQWRPRTSAKFTDFVTDANEKIDYIALIGADYNWHGITMNTELLNSKNYLKKYGVQVHYPIKTELGEINLHSGAYFSKDAGNLFKCGAEYDVDCVKGVETDNNGRGYFFQSTWKYKDIELGAAISKFDGMWIEDNYSTQVLNKKTLIQDNGTSPFPTSTPIGPDFTNNDELAWMMRIKYDWKNLISGLKTEFKYISGDGAHQSNMNQNIAGKERFSEISLSYSTPWLKNMDLKYAYLTYHSSFDRENTDQKINGLLRDDWHQHRVVLTYSYLF</sequence>
<evidence type="ECO:0000256" key="1">
    <source>
        <dbReference type="ARBA" id="ARBA00009075"/>
    </source>
</evidence>
<keyword evidence="3" id="KW-0732">Signal</keyword>
<dbReference type="Proteomes" id="UP000644140">
    <property type="component" value="Chromosome"/>
</dbReference>
<dbReference type="GO" id="GO:0015288">
    <property type="term" value="F:porin activity"/>
    <property type="evidence" value="ECO:0007669"/>
    <property type="project" value="TreeGrafter"/>
</dbReference>
<dbReference type="Pfam" id="PF03573">
    <property type="entry name" value="OprD"/>
    <property type="match status" value="1"/>
</dbReference>
<dbReference type="PANTHER" id="PTHR34596:SF2">
    <property type="entry name" value="CHITOPORIN"/>
    <property type="match status" value="1"/>
</dbReference>
<protein>
    <submittedName>
        <fullName evidence="4">OprD family porin</fullName>
    </submittedName>
</protein>
<dbReference type="InterPro" id="IPR023614">
    <property type="entry name" value="Porin_dom_sf"/>
</dbReference>
<evidence type="ECO:0000313" key="5">
    <source>
        <dbReference type="Proteomes" id="UP000644140"/>
    </source>
</evidence>